<evidence type="ECO:0000256" key="4">
    <source>
        <dbReference type="ARBA" id="ARBA00022968"/>
    </source>
</evidence>
<dbReference type="Proteomes" id="UP000410492">
    <property type="component" value="Unassembled WGS sequence"/>
</dbReference>
<comment type="similarity">
    <text evidence="2">Belongs to the glycosyltransferase 31 family. Beta3-Gal-T subfamily.</text>
</comment>
<proteinExistence type="inferred from homology"/>
<evidence type="ECO:0000313" key="8">
    <source>
        <dbReference type="EMBL" id="VEN44306.1"/>
    </source>
</evidence>
<evidence type="ECO:0000256" key="5">
    <source>
        <dbReference type="ARBA" id="ARBA00022989"/>
    </source>
</evidence>
<protein>
    <recommendedName>
        <fullName evidence="10">Glycoprotein-N-acetylgalactosamine 3-beta-galactosyltransferase 1</fullName>
    </recommendedName>
</protein>
<dbReference type="GO" id="GO:0016263">
    <property type="term" value="F:glycoprotein-N-acetylgalactosamine 3-beta-galactosyltransferase activity"/>
    <property type="evidence" value="ECO:0007669"/>
    <property type="project" value="TreeGrafter"/>
</dbReference>
<comment type="subcellular location">
    <subcellularLocation>
        <location evidence="1">Membrane</location>
        <topology evidence="1">Single-pass type II membrane protein</topology>
    </subcellularLocation>
</comment>
<dbReference type="GO" id="GO:0016020">
    <property type="term" value="C:membrane"/>
    <property type="evidence" value="ECO:0007669"/>
    <property type="project" value="UniProtKB-SubCell"/>
</dbReference>
<keyword evidence="9" id="KW-1185">Reference proteome</keyword>
<evidence type="ECO:0000256" key="2">
    <source>
        <dbReference type="ARBA" id="ARBA00006462"/>
    </source>
</evidence>
<organism evidence="8 9">
    <name type="scientific">Callosobruchus maculatus</name>
    <name type="common">Southern cowpea weevil</name>
    <name type="synonym">Pulse bruchid</name>
    <dbReference type="NCBI Taxonomy" id="64391"/>
    <lineage>
        <taxon>Eukaryota</taxon>
        <taxon>Metazoa</taxon>
        <taxon>Ecdysozoa</taxon>
        <taxon>Arthropoda</taxon>
        <taxon>Hexapoda</taxon>
        <taxon>Insecta</taxon>
        <taxon>Pterygota</taxon>
        <taxon>Neoptera</taxon>
        <taxon>Endopterygota</taxon>
        <taxon>Coleoptera</taxon>
        <taxon>Polyphaga</taxon>
        <taxon>Cucujiformia</taxon>
        <taxon>Chrysomeloidea</taxon>
        <taxon>Chrysomelidae</taxon>
        <taxon>Bruchinae</taxon>
        <taxon>Bruchini</taxon>
        <taxon>Callosobruchus</taxon>
    </lineage>
</organism>
<reference evidence="8 9" key="1">
    <citation type="submission" date="2019-01" db="EMBL/GenBank/DDBJ databases">
        <authorList>
            <person name="Sayadi A."/>
        </authorList>
    </citation>
    <scope>NUCLEOTIDE SEQUENCE [LARGE SCALE GENOMIC DNA]</scope>
</reference>
<keyword evidence="5 7" id="KW-1133">Transmembrane helix</keyword>
<dbReference type="PANTHER" id="PTHR23033:SF14">
    <property type="entry name" value="GLYCOPROTEIN-N-ACETYLGALACTOSAMINE 3-BETA-GALACTOSYLTRANSFERASE 1-RELATED"/>
    <property type="match status" value="1"/>
</dbReference>
<keyword evidence="6 7" id="KW-0472">Membrane</keyword>
<evidence type="ECO:0000313" key="9">
    <source>
        <dbReference type="Proteomes" id="UP000410492"/>
    </source>
</evidence>
<dbReference type="InterPro" id="IPR026050">
    <property type="entry name" value="C1GALT1/C1GALT1_chp1"/>
</dbReference>
<dbReference type="EMBL" id="CAACVG010007223">
    <property type="protein sequence ID" value="VEN44306.1"/>
    <property type="molecule type" value="Genomic_DNA"/>
</dbReference>
<dbReference type="AlphaFoldDB" id="A0A653C980"/>
<dbReference type="Gene3D" id="3.90.550.50">
    <property type="match status" value="1"/>
</dbReference>
<evidence type="ECO:0000256" key="7">
    <source>
        <dbReference type="SAM" id="Phobius"/>
    </source>
</evidence>
<gene>
    <name evidence="8" type="ORF">CALMAC_LOCUS7144</name>
</gene>
<sequence length="374" mass="43779">MTHFYLRLAIFSIGLSIGVYLGYRTGTHNAIKASTNSQMVKHLPSYERWALKMGIQRELLPWDTLRYSGTTFMLEADVLFKTINVLCVIIIRKYKNVEAAEDTWAKGCNHIQYVETVSKDNKNKKLPARRTREHSSWILLCNLVLNIDKRHDWVIVVNDNTFAIMENLRYHLADLNPSDKYYLGYAVKFWSTIYNSNEAGYVLSRGAVETFQKAYSETECLNHIYWNREDFYLGKYLANLNITPIDTKDKDGLSIFHPYSWNHVFFPGESHYKTGVFPARCCSKKSVTFMGIEADKMYTYHYFLYKLQIFTKGTLGNVPMKSEPDERVWKSFLKERNIHDENITADQYYKVWTDLINEPTSFAARMKKDTVDYS</sequence>
<dbReference type="OrthoDB" id="414175at2759"/>
<keyword evidence="3 7" id="KW-0812">Transmembrane</keyword>
<keyword evidence="4" id="KW-0735">Signal-anchor</keyword>
<evidence type="ECO:0000256" key="1">
    <source>
        <dbReference type="ARBA" id="ARBA00004606"/>
    </source>
</evidence>
<evidence type="ECO:0000256" key="3">
    <source>
        <dbReference type="ARBA" id="ARBA00022692"/>
    </source>
</evidence>
<feature type="transmembrane region" description="Helical" evidence="7">
    <location>
        <begin position="6"/>
        <end position="23"/>
    </location>
</feature>
<evidence type="ECO:0008006" key="10">
    <source>
        <dbReference type="Google" id="ProtNLM"/>
    </source>
</evidence>
<evidence type="ECO:0000256" key="6">
    <source>
        <dbReference type="ARBA" id="ARBA00023136"/>
    </source>
</evidence>
<accession>A0A653C980</accession>
<dbReference type="PANTHER" id="PTHR23033">
    <property type="entry name" value="BETA1,3-GALACTOSYLTRANSFERASE"/>
    <property type="match status" value="1"/>
</dbReference>
<name>A0A653C980_CALMS</name>